<dbReference type="PROSITE" id="PS00197">
    <property type="entry name" value="2FE2S_FER_1"/>
    <property type="match status" value="1"/>
</dbReference>
<dbReference type="Gene3D" id="1.10.150.120">
    <property type="entry name" value="[2Fe-2S]-binding domain"/>
    <property type="match status" value="1"/>
</dbReference>
<dbReference type="InterPro" id="IPR036884">
    <property type="entry name" value="2Fe-2S-bd_dom_sf"/>
</dbReference>
<dbReference type="GO" id="GO:0046872">
    <property type="term" value="F:metal ion binding"/>
    <property type="evidence" value="ECO:0007669"/>
    <property type="project" value="UniProtKB-KW"/>
</dbReference>
<evidence type="ECO:0000256" key="4">
    <source>
        <dbReference type="ARBA" id="ARBA00023004"/>
    </source>
</evidence>
<dbReference type="GO" id="GO:0016491">
    <property type="term" value="F:oxidoreductase activity"/>
    <property type="evidence" value="ECO:0007669"/>
    <property type="project" value="UniProtKB-KW"/>
</dbReference>
<evidence type="ECO:0000256" key="1">
    <source>
        <dbReference type="ARBA" id="ARBA00022714"/>
    </source>
</evidence>
<comment type="caution">
    <text evidence="7">The sequence shown here is derived from an EMBL/GenBank/DDBJ whole genome shotgun (WGS) entry which is preliminary data.</text>
</comment>
<evidence type="ECO:0000256" key="2">
    <source>
        <dbReference type="ARBA" id="ARBA00022723"/>
    </source>
</evidence>
<dbReference type="Pfam" id="PF01799">
    <property type="entry name" value="Fer2_2"/>
    <property type="match status" value="1"/>
</dbReference>
<dbReference type="CDD" id="cd00207">
    <property type="entry name" value="fer2"/>
    <property type="match status" value="1"/>
</dbReference>
<dbReference type="InterPro" id="IPR051452">
    <property type="entry name" value="Diverse_Oxidoreductases"/>
</dbReference>
<dbReference type="InterPro" id="IPR012675">
    <property type="entry name" value="Beta-grasp_dom_sf"/>
</dbReference>
<dbReference type="EMBL" id="VSTH01000018">
    <property type="protein sequence ID" value="TYO67553.1"/>
    <property type="molecule type" value="Genomic_DNA"/>
</dbReference>
<keyword evidence="3" id="KW-0560">Oxidoreductase</keyword>
<protein>
    <submittedName>
        <fullName evidence="7">(2Fe-2S)-binding protein</fullName>
    </submittedName>
</protein>
<dbReference type="InterPro" id="IPR001041">
    <property type="entry name" value="2Fe-2S_ferredoxin-type"/>
</dbReference>
<gene>
    <name evidence="7" type="ORF">FXV83_05535</name>
</gene>
<evidence type="ECO:0000256" key="3">
    <source>
        <dbReference type="ARBA" id="ARBA00023002"/>
    </source>
</evidence>
<dbReference type="Pfam" id="PF00111">
    <property type="entry name" value="Fer2"/>
    <property type="match status" value="1"/>
</dbReference>
<keyword evidence="1" id="KW-0001">2Fe-2S</keyword>
<keyword evidence="8" id="KW-1185">Reference proteome</keyword>
<dbReference type="InterPro" id="IPR036010">
    <property type="entry name" value="2Fe-2S_ferredoxin-like_sf"/>
</dbReference>
<dbReference type="SUPFAM" id="SSF54292">
    <property type="entry name" value="2Fe-2S ferredoxin-like"/>
    <property type="match status" value="1"/>
</dbReference>
<proteinExistence type="predicted"/>
<dbReference type="AlphaFoldDB" id="A0A5S4YU48"/>
<dbReference type="PROSITE" id="PS51085">
    <property type="entry name" value="2FE2S_FER_2"/>
    <property type="match status" value="1"/>
</dbReference>
<organism evidence="7 8">
    <name type="scientific">Bradyrhizobium hipponense</name>
    <dbReference type="NCBI Taxonomy" id="2605638"/>
    <lineage>
        <taxon>Bacteria</taxon>
        <taxon>Pseudomonadati</taxon>
        <taxon>Pseudomonadota</taxon>
        <taxon>Alphaproteobacteria</taxon>
        <taxon>Hyphomicrobiales</taxon>
        <taxon>Nitrobacteraceae</taxon>
        <taxon>Bradyrhizobium</taxon>
    </lineage>
</organism>
<keyword evidence="2" id="KW-0479">Metal-binding</keyword>
<evidence type="ECO:0000256" key="5">
    <source>
        <dbReference type="ARBA" id="ARBA00023014"/>
    </source>
</evidence>
<dbReference type="GO" id="GO:0051537">
    <property type="term" value="F:2 iron, 2 sulfur cluster binding"/>
    <property type="evidence" value="ECO:0007669"/>
    <property type="project" value="UniProtKB-KW"/>
</dbReference>
<dbReference type="Gene3D" id="3.10.20.30">
    <property type="match status" value="1"/>
</dbReference>
<feature type="domain" description="2Fe-2S ferredoxin-type" evidence="6">
    <location>
        <begin position="2"/>
        <end position="78"/>
    </location>
</feature>
<dbReference type="SUPFAM" id="SSF47741">
    <property type="entry name" value="CO dehydrogenase ISP C-domain like"/>
    <property type="match status" value="1"/>
</dbReference>
<accession>A0A5S4YU48</accession>
<dbReference type="InterPro" id="IPR006058">
    <property type="entry name" value="2Fe2S_fd_BS"/>
</dbReference>
<dbReference type="Proteomes" id="UP000324797">
    <property type="component" value="Unassembled WGS sequence"/>
</dbReference>
<dbReference type="RefSeq" id="WP_148738309.1">
    <property type="nucleotide sequence ID" value="NZ_VSTH01000018.1"/>
</dbReference>
<evidence type="ECO:0000313" key="7">
    <source>
        <dbReference type="EMBL" id="TYO67553.1"/>
    </source>
</evidence>
<evidence type="ECO:0000313" key="8">
    <source>
        <dbReference type="Proteomes" id="UP000324797"/>
    </source>
</evidence>
<name>A0A5S4YU48_9BRAD</name>
<keyword evidence="4" id="KW-0408">Iron</keyword>
<dbReference type="PANTHER" id="PTHR44379:SF6">
    <property type="entry name" value="BLR6046 PROTEIN"/>
    <property type="match status" value="1"/>
</dbReference>
<reference evidence="7 8" key="1">
    <citation type="submission" date="2019-08" db="EMBL/GenBank/DDBJ databases">
        <title>Bradyrhizobium hipponensis sp. nov., a rhizobium isolated from a Lupinus angustifolius root nodule in Tunisia.</title>
        <authorList>
            <person name="Off K."/>
            <person name="Rejili M."/>
            <person name="Mars M."/>
            <person name="Brachmann A."/>
            <person name="Marin M."/>
        </authorList>
    </citation>
    <scope>NUCLEOTIDE SEQUENCE [LARGE SCALE GENOMIC DNA]</scope>
    <source>
        <strain evidence="8">aSej3</strain>
    </source>
</reference>
<evidence type="ECO:0000259" key="6">
    <source>
        <dbReference type="PROSITE" id="PS51085"/>
    </source>
</evidence>
<sequence>MATTSLSVNGKVASVTVDDPDTPLLYVLRNELGLHGPRFGCGLGQCGACTVHVDGTAVRSCVTPLSAVSGRVVTLEGLGTASNPHPLQSAFIEEQAVQCGYCINGMIMQSADLLARNPKPSEQDIKTELANNLCRCGTHLRILRAVMRAAASS</sequence>
<dbReference type="InterPro" id="IPR002888">
    <property type="entry name" value="2Fe-2S-bd"/>
</dbReference>
<dbReference type="PANTHER" id="PTHR44379">
    <property type="entry name" value="OXIDOREDUCTASE WITH IRON-SULFUR SUBUNIT"/>
    <property type="match status" value="1"/>
</dbReference>
<keyword evidence="5" id="KW-0411">Iron-sulfur</keyword>